<name>A0ABU6KA56_9BACI</name>
<protein>
    <submittedName>
        <fullName evidence="1">Uncharacterized protein</fullName>
    </submittedName>
</protein>
<organism evidence="1 2">
    <name type="scientific">Virgibacillus tibetensis</name>
    <dbReference type="NCBI Taxonomy" id="3042313"/>
    <lineage>
        <taxon>Bacteria</taxon>
        <taxon>Bacillati</taxon>
        <taxon>Bacillota</taxon>
        <taxon>Bacilli</taxon>
        <taxon>Bacillales</taxon>
        <taxon>Bacillaceae</taxon>
        <taxon>Virgibacillus</taxon>
    </lineage>
</organism>
<dbReference type="EMBL" id="JARZFX010000001">
    <property type="protein sequence ID" value="MEC5422129.1"/>
    <property type="molecule type" value="Genomic_DNA"/>
</dbReference>
<evidence type="ECO:0000313" key="2">
    <source>
        <dbReference type="Proteomes" id="UP001335737"/>
    </source>
</evidence>
<accession>A0ABU6KA56</accession>
<gene>
    <name evidence="1" type="ORF">QGM71_01305</name>
</gene>
<proteinExistence type="predicted"/>
<reference evidence="1 2" key="1">
    <citation type="journal article" date="2024" name="Int. J. Syst. Evol. Microbiol.">
        <title>Virgibacillus tibetensis sp. nov., isolated from salt lake on the Tibetan Plateau of China.</title>
        <authorList>
            <person name="Phurbu D."/>
            <person name="Liu Z.-X."/>
            <person name="Wang R."/>
            <person name="Zheng Y.-Y."/>
            <person name="Liu H.-C."/>
            <person name="Zhou Y.-G."/>
            <person name="Yu Y.-J."/>
            <person name="Li A.-H."/>
        </authorList>
    </citation>
    <scope>NUCLEOTIDE SEQUENCE [LARGE SCALE GENOMIC DNA]</scope>
    <source>
        <strain evidence="1 2">C22-A2</strain>
    </source>
</reference>
<evidence type="ECO:0000313" key="1">
    <source>
        <dbReference type="EMBL" id="MEC5422129.1"/>
    </source>
</evidence>
<keyword evidence="2" id="KW-1185">Reference proteome</keyword>
<dbReference type="Proteomes" id="UP001335737">
    <property type="component" value="Unassembled WGS sequence"/>
</dbReference>
<comment type="caution">
    <text evidence="1">The sequence shown here is derived from an EMBL/GenBank/DDBJ whole genome shotgun (WGS) entry which is preliminary data.</text>
</comment>
<sequence length="102" mass="11822">MRNATRCGITVDRFWDMTIKEILLEIKGYNFRLENEMELHAHFAAQIINSNRGKGKTYKGTDLFNPNKADNVVSIEEHKKRFEEANALMGADAIPVRRRQVK</sequence>
<dbReference type="RefSeq" id="WP_327605702.1">
    <property type="nucleotide sequence ID" value="NZ_JARZFX010000001.1"/>
</dbReference>